<accession>A0AAD5QHZ4</accession>
<protein>
    <submittedName>
        <fullName evidence="1">Uncharacterized protein</fullName>
    </submittedName>
</protein>
<sequence>MSGYVAARIGVISINVNRDIHVTMNTNKSDVGPNQVEEGRLTAWSTTKVRDQPEKDHIVDGLSGFYQRKCKGDE</sequence>
<dbReference type="EMBL" id="JAHQIW010001127">
    <property type="protein sequence ID" value="KAJ1351582.1"/>
    <property type="molecule type" value="Genomic_DNA"/>
</dbReference>
<organism evidence="1 2">
    <name type="scientific">Parelaphostrongylus tenuis</name>
    <name type="common">Meningeal worm</name>
    <dbReference type="NCBI Taxonomy" id="148309"/>
    <lineage>
        <taxon>Eukaryota</taxon>
        <taxon>Metazoa</taxon>
        <taxon>Ecdysozoa</taxon>
        <taxon>Nematoda</taxon>
        <taxon>Chromadorea</taxon>
        <taxon>Rhabditida</taxon>
        <taxon>Rhabditina</taxon>
        <taxon>Rhabditomorpha</taxon>
        <taxon>Strongyloidea</taxon>
        <taxon>Metastrongylidae</taxon>
        <taxon>Parelaphostrongylus</taxon>
    </lineage>
</organism>
<dbReference type="AlphaFoldDB" id="A0AAD5QHZ4"/>
<comment type="caution">
    <text evidence="1">The sequence shown here is derived from an EMBL/GenBank/DDBJ whole genome shotgun (WGS) entry which is preliminary data.</text>
</comment>
<dbReference type="Proteomes" id="UP001196413">
    <property type="component" value="Unassembled WGS sequence"/>
</dbReference>
<name>A0AAD5QHZ4_PARTN</name>
<evidence type="ECO:0000313" key="1">
    <source>
        <dbReference type="EMBL" id="KAJ1351582.1"/>
    </source>
</evidence>
<evidence type="ECO:0000313" key="2">
    <source>
        <dbReference type="Proteomes" id="UP001196413"/>
    </source>
</evidence>
<proteinExistence type="predicted"/>
<keyword evidence="2" id="KW-1185">Reference proteome</keyword>
<reference evidence="1" key="1">
    <citation type="submission" date="2021-06" db="EMBL/GenBank/DDBJ databases">
        <title>Parelaphostrongylus tenuis whole genome reference sequence.</title>
        <authorList>
            <person name="Garwood T.J."/>
            <person name="Larsen P.A."/>
            <person name="Fountain-Jones N.M."/>
            <person name="Garbe J.R."/>
            <person name="Macchietto M.G."/>
            <person name="Kania S.A."/>
            <person name="Gerhold R.W."/>
            <person name="Richards J.E."/>
            <person name="Wolf T.M."/>
        </authorList>
    </citation>
    <scope>NUCLEOTIDE SEQUENCE</scope>
    <source>
        <strain evidence="1">MNPRO001-30</strain>
        <tissue evidence="1">Meninges</tissue>
    </source>
</reference>
<gene>
    <name evidence="1" type="ORF">KIN20_007659</name>
</gene>